<dbReference type="STRING" id="1344003.SAMN05445060_2159"/>
<evidence type="ECO:0000256" key="7">
    <source>
        <dbReference type="ARBA" id="ARBA00023136"/>
    </source>
</evidence>
<sequence length="266" mass="27338">MERRAPRRRRSTSSTRAEPPLHTVVEAVLLVVAGYFAGLIGYVTGLASLVSYPALLAVGLPPVAANVTNTVSLVAVGIGSTAGAGKSVLHHGRRLWWWVLLSAVGGAIGAALLLNTSPDSFAAAVPALIVLACLALLAQPTLRRLAGGREFPGIYAIALLLIAVYGGYFGAGAGVVFLAATLMCTAEPLWRASILKSLMLGVANLVAAVWFALTGPVDWPAAAAMAVGCLLGGRTGPPVVAHLPERPLRIGVALAGFGLAAWLWAR</sequence>
<gene>
    <name evidence="9" type="ORF">SAMN05445060_2159</name>
</gene>
<keyword evidence="3" id="KW-0813">Transport</keyword>
<feature type="transmembrane region" description="Helical" evidence="8">
    <location>
        <begin position="95"/>
        <end position="114"/>
    </location>
</feature>
<reference evidence="9 10" key="1">
    <citation type="submission" date="2017-01" db="EMBL/GenBank/DDBJ databases">
        <authorList>
            <person name="Mah S.A."/>
            <person name="Swanson W.J."/>
            <person name="Moy G.W."/>
            <person name="Vacquier V.D."/>
        </authorList>
    </citation>
    <scope>NUCLEOTIDE SEQUENCE [LARGE SCALE GENOMIC DNA]</scope>
    <source>
        <strain evidence="9 10">CPCC 203464</strain>
    </source>
</reference>
<evidence type="ECO:0000256" key="1">
    <source>
        <dbReference type="ARBA" id="ARBA00004651"/>
    </source>
</evidence>
<organism evidence="9 10">
    <name type="scientific">Williamsia sterculiae</name>
    <dbReference type="NCBI Taxonomy" id="1344003"/>
    <lineage>
        <taxon>Bacteria</taxon>
        <taxon>Bacillati</taxon>
        <taxon>Actinomycetota</taxon>
        <taxon>Actinomycetes</taxon>
        <taxon>Mycobacteriales</taxon>
        <taxon>Nocardiaceae</taxon>
        <taxon>Williamsia</taxon>
    </lineage>
</organism>
<evidence type="ECO:0000256" key="8">
    <source>
        <dbReference type="RuleBase" id="RU363041"/>
    </source>
</evidence>
<evidence type="ECO:0000256" key="5">
    <source>
        <dbReference type="ARBA" id="ARBA00022692"/>
    </source>
</evidence>
<keyword evidence="4 8" id="KW-1003">Cell membrane</keyword>
<accession>A0A1N7FL39</accession>
<dbReference type="InterPro" id="IPR052017">
    <property type="entry name" value="TSUP"/>
</dbReference>
<dbReference type="InterPro" id="IPR002781">
    <property type="entry name" value="TM_pro_TauE-like"/>
</dbReference>
<feature type="transmembrane region" description="Helical" evidence="8">
    <location>
        <begin position="154"/>
        <end position="182"/>
    </location>
</feature>
<dbReference type="AlphaFoldDB" id="A0A1N7FL39"/>
<keyword evidence="6 8" id="KW-1133">Transmembrane helix</keyword>
<keyword evidence="5 8" id="KW-0812">Transmembrane</keyword>
<name>A0A1N7FL39_9NOCA</name>
<evidence type="ECO:0000256" key="2">
    <source>
        <dbReference type="ARBA" id="ARBA00009142"/>
    </source>
</evidence>
<dbReference type="Proteomes" id="UP000186218">
    <property type="component" value="Unassembled WGS sequence"/>
</dbReference>
<dbReference type="EMBL" id="FTNT01000005">
    <property type="protein sequence ID" value="SIS01000.1"/>
    <property type="molecule type" value="Genomic_DNA"/>
</dbReference>
<evidence type="ECO:0000256" key="4">
    <source>
        <dbReference type="ARBA" id="ARBA00022475"/>
    </source>
</evidence>
<evidence type="ECO:0000256" key="6">
    <source>
        <dbReference type="ARBA" id="ARBA00022989"/>
    </source>
</evidence>
<feature type="transmembrane region" description="Helical" evidence="8">
    <location>
        <begin position="121"/>
        <end position="142"/>
    </location>
</feature>
<protein>
    <recommendedName>
        <fullName evidence="8">Probable membrane transporter protein</fullName>
    </recommendedName>
</protein>
<evidence type="ECO:0000313" key="9">
    <source>
        <dbReference type="EMBL" id="SIS01000.1"/>
    </source>
</evidence>
<feature type="transmembrane region" description="Helical" evidence="8">
    <location>
        <begin position="248"/>
        <end position="265"/>
    </location>
</feature>
<feature type="transmembrane region" description="Helical" evidence="8">
    <location>
        <begin position="194"/>
        <end position="213"/>
    </location>
</feature>
<comment type="subcellular location">
    <subcellularLocation>
        <location evidence="1 8">Cell membrane</location>
        <topology evidence="1 8">Multi-pass membrane protein</topology>
    </subcellularLocation>
</comment>
<dbReference type="GO" id="GO:0005886">
    <property type="term" value="C:plasma membrane"/>
    <property type="evidence" value="ECO:0007669"/>
    <property type="project" value="UniProtKB-SubCell"/>
</dbReference>
<dbReference type="PANTHER" id="PTHR30269">
    <property type="entry name" value="TRANSMEMBRANE PROTEIN YFCA"/>
    <property type="match status" value="1"/>
</dbReference>
<feature type="transmembrane region" description="Helical" evidence="8">
    <location>
        <begin position="21"/>
        <end position="43"/>
    </location>
</feature>
<evidence type="ECO:0000256" key="3">
    <source>
        <dbReference type="ARBA" id="ARBA00022448"/>
    </source>
</evidence>
<proteinExistence type="inferred from homology"/>
<comment type="similarity">
    <text evidence="2 8">Belongs to the 4-toluene sulfonate uptake permease (TSUP) (TC 2.A.102) family.</text>
</comment>
<evidence type="ECO:0000313" key="10">
    <source>
        <dbReference type="Proteomes" id="UP000186218"/>
    </source>
</evidence>
<dbReference type="Pfam" id="PF01925">
    <property type="entry name" value="TauE"/>
    <property type="match status" value="1"/>
</dbReference>
<dbReference type="PANTHER" id="PTHR30269:SF0">
    <property type="entry name" value="MEMBRANE TRANSPORTER PROTEIN YFCA-RELATED"/>
    <property type="match status" value="1"/>
</dbReference>
<keyword evidence="10" id="KW-1185">Reference proteome</keyword>
<keyword evidence="7 8" id="KW-0472">Membrane</keyword>